<dbReference type="STRING" id="888268.A0A1E5VEK1"/>
<sequence>MFAYVTEKGWFDAFLRHDKIMSDMNLGSLLLLRWEVKQDLPAAPDGERCPGDVARLLCKSELSDCRRESAGGYTCQCKTGYEGNPYITDGCQG</sequence>
<dbReference type="EMBL" id="LWDX02042321">
    <property type="protein sequence ID" value="OEL23507.1"/>
    <property type="molecule type" value="Genomic_DNA"/>
</dbReference>
<evidence type="ECO:0008006" key="3">
    <source>
        <dbReference type="Google" id="ProtNLM"/>
    </source>
</evidence>
<comment type="caution">
    <text evidence="1">The sequence shown here is derived from an EMBL/GenBank/DDBJ whole genome shotgun (WGS) entry which is preliminary data.</text>
</comment>
<dbReference type="Proteomes" id="UP000095767">
    <property type="component" value="Unassembled WGS sequence"/>
</dbReference>
<feature type="non-terminal residue" evidence="1">
    <location>
        <position position="93"/>
    </location>
</feature>
<name>A0A1E5VEK1_9POAL</name>
<accession>A0A1E5VEK1</accession>
<gene>
    <name evidence="1" type="ORF">BAE44_0015472</name>
</gene>
<evidence type="ECO:0000313" key="1">
    <source>
        <dbReference type="EMBL" id="OEL23507.1"/>
    </source>
</evidence>
<keyword evidence="2" id="KW-1185">Reference proteome</keyword>
<dbReference type="PANTHER" id="PTHR33491">
    <property type="entry name" value="OSJNBA0016N04.9 PROTEIN"/>
    <property type="match status" value="1"/>
</dbReference>
<reference evidence="1 2" key="1">
    <citation type="submission" date="2016-09" db="EMBL/GenBank/DDBJ databases">
        <title>The draft genome of Dichanthelium oligosanthes: A C3 panicoid grass species.</title>
        <authorList>
            <person name="Studer A.J."/>
            <person name="Schnable J.C."/>
            <person name="Brutnell T.P."/>
        </authorList>
    </citation>
    <scope>NUCLEOTIDE SEQUENCE [LARGE SCALE GENOMIC DNA]</scope>
    <source>
        <strain evidence="2">cv. Kellogg 1175</strain>
        <tissue evidence="1">Leaf</tissue>
    </source>
</reference>
<dbReference type="AlphaFoldDB" id="A0A1E5VEK1"/>
<evidence type="ECO:0000313" key="2">
    <source>
        <dbReference type="Proteomes" id="UP000095767"/>
    </source>
</evidence>
<protein>
    <recommendedName>
        <fullName evidence="3">EGF-like domain-containing protein</fullName>
    </recommendedName>
</protein>
<organism evidence="1 2">
    <name type="scientific">Dichanthelium oligosanthes</name>
    <dbReference type="NCBI Taxonomy" id="888268"/>
    <lineage>
        <taxon>Eukaryota</taxon>
        <taxon>Viridiplantae</taxon>
        <taxon>Streptophyta</taxon>
        <taxon>Embryophyta</taxon>
        <taxon>Tracheophyta</taxon>
        <taxon>Spermatophyta</taxon>
        <taxon>Magnoliopsida</taxon>
        <taxon>Liliopsida</taxon>
        <taxon>Poales</taxon>
        <taxon>Poaceae</taxon>
        <taxon>PACMAD clade</taxon>
        <taxon>Panicoideae</taxon>
        <taxon>Panicodae</taxon>
        <taxon>Paniceae</taxon>
        <taxon>Dichantheliinae</taxon>
        <taxon>Dichanthelium</taxon>
    </lineage>
</organism>
<proteinExistence type="predicted"/>
<dbReference type="OrthoDB" id="694808at2759"/>